<proteinExistence type="inferred from homology"/>
<gene>
    <name evidence="9" type="ORF">GPUH_LOCUS3906</name>
</gene>
<evidence type="ECO:0000256" key="6">
    <source>
        <dbReference type="ARBA" id="ARBA00023163"/>
    </source>
</evidence>
<keyword evidence="3" id="KW-0678">Repressor</keyword>
<evidence type="ECO:0000256" key="1">
    <source>
        <dbReference type="ARBA" id="ARBA00004123"/>
    </source>
</evidence>
<dbReference type="Pfam" id="PF15313">
    <property type="entry name" value="HEXIM"/>
    <property type="match status" value="1"/>
</dbReference>
<evidence type="ECO:0000313" key="10">
    <source>
        <dbReference type="Proteomes" id="UP000271098"/>
    </source>
</evidence>
<dbReference type="EMBL" id="UYRT01007011">
    <property type="protein sequence ID" value="VDK41471.1"/>
    <property type="molecule type" value="Genomic_DNA"/>
</dbReference>
<dbReference type="GO" id="GO:0005737">
    <property type="term" value="C:cytoplasm"/>
    <property type="evidence" value="ECO:0007669"/>
    <property type="project" value="InterPro"/>
</dbReference>
<comment type="similarity">
    <text evidence="2">Belongs to the HEXIM family.</text>
</comment>
<dbReference type="WBParaSite" id="GPUH_0000391501-mRNA-1">
    <property type="protein sequence ID" value="GPUH_0000391501-mRNA-1"/>
    <property type="gene ID" value="GPUH_0000391501"/>
</dbReference>
<keyword evidence="7" id="KW-0539">Nucleus</keyword>
<name>A0A183D5B7_9BILA</name>
<dbReference type="GO" id="GO:0005634">
    <property type="term" value="C:nucleus"/>
    <property type="evidence" value="ECO:0007669"/>
    <property type="project" value="UniProtKB-SubCell"/>
</dbReference>
<dbReference type="GO" id="GO:0017069">
    <property type="term" value="F:snRNA binding"/>
    <property type="evidence" value="ECO:0007669"/>
    <property type="project" value="InterPro"/>
</dbReference>
<comment type="subcellular location">
    <subcellularLocation>
        <location evidence="1">Nucleus</location>
    </subcellularLocation>
</comment>
<evidence type="ECO:0000256" key="2">
    <source>
        <dbReference type="ARBA" id="ARBA00008409"/>
    </source>
</evidence>
<feature type="compositionally biased region" description="Polar residues" evidence="8">
    <location>
        <begin position="19"/>
        <end position="29"/>
    </location>
</feature>
<dbReference type="GO" id="GO:0004861">
    <property type="term" value="F:cyclin-dependent protein serine/threonine kinase inhibitor activity"/>
    <property type="evidence" value="ECO:0007669"/>
    <property type="project" value="InterPro"/>
</dbReference>
<keyword evidence="5" id="KW-0175">Coiled coil</keyword>
<keyword evidence="6" id="KW-0804">Transcription</keyword>
<dbReference type="AlphaFoldDB" id="A0A183D5B7"/>
<dbReference type="Proteomes" id="UP000271098">
    <property type="component" value="Unassembled WGS sequence"/>
</dbReference>
<feature type="region of interest" description="Disordered" evidence="8">
    <location>
        <begin position="1"/>
        <end position="39"/>
    </location>
</feature>
<accession>A0A183D5B7</accession>
<organism evidence="11">
    <name type="scientific">Gongylonema pulchrum</name>
    <dbReference type="NCBI Taxonomy" id="637853"/>
    <lineage>
        <taxon>Eukaryota</taxon>
        <taxon>Metazoa</taxon>
        <taxon>Ecdysozoa</taxon>
        <taxon>Nematoda</taxon>
        <taxon>Chromadorea</taxon>
        <taxon>Rhabditida</taxon>
        <taxon>Spirurina</taxon>
        <taxon>Spiruromorpha</taxon>
        <taxon>Spiruroidea</taxon>
        <taxon>Gongylonematidae</taxon>
        <taxon>Gongylonema</taxon>
    </lineage>
</organism>
<evidence type="ECO:0000256" key="3">
    <source>
        <dbReference type="ARBA" id="ARBA00022491"/>
    </source>
</evidence>
<dbReference type="Gene3D" id="6.10.250.2910">
    <property type="match status" value="1"/>
</dbReference>
<sequence length="138" mass="15551">KIYRCAAAPAAGHSGSEVGGNTTDETSFSDAEDNAREREFDAAYDSVNLTRIDSMTREEIIQEYMTLDKDNCRLLSRLNSLQWQNERLKQRLKENSIAYDDLLVPAKRCRSGTSASEASEARRSFDEMMMVDNAARLS</sequence>
<evidence type="ECO:0000256" key="7">
    <source>
        <dbReference type="ARBA" id="ARBA00023242"/>
    </source>
</evidence>
<evidence type="ECO:0000256" key="4">
    <source>
        <dbReference type="ARBA" id="ARBA00023015"/>
    </source>
</evidence>
<protein>
    <submittedName>
        <fullName evidence="11">PRKG1_interact domain-containing protein</fullName>
    </submittedName>
</protein>
<reference evidence="9 10" key="2">
    <citation type="submission" date="2018-11" db="EMBL/GenBank/DDBJ databases">
        <authorList>
            <consortium name="Pathogen Informatics"/>
        </authorList>
    </citation>
    <scope>NUCLEOTIDE SEQUENCE [LARGE SCALE GENOMIC DNA]</scope>
</reference>
<evidence type="ECO:0000313" key="11">
    <source>
        <dbReference type="WBParaSite" id="GPUH_0000391501-mRNA-1"/>
    </source>
</evidence>
<keyword evidence="4" id="KW-0805">Transcription regulation</keyword>
<evidence type="ECO:0000256" key="8">
    <source>
        <dbReference type="SAM" id="MobiDB-lite"/>
    </source>
</evidence>
<dbReference type="InterPro" id="IPR024872">
    <property type="entry name" value="HEXIM"/>
</dbReference>
<evidence type="ECO:0000256" key="5">
    <source>
        <dbReference type="ARBA" id="ARBA00023054"/>
    </source>
</evidence>
<keyword evidence="10" id="KW-1185">Reference proteome</keyword>
<reference evidence="11" key="1">
    <citation type="submission" date="2016-06" db="UniProtKB">
        <authorList>
            <consortium name="WormBaseParasite"/>
        </authorList>
    </citation>
    <scope>IDENTIFICATION</scope>
</reference>
<dbReference type="OrthoDB" id="10058500at2759"/>
<dbReference type="GO" id="GO:0000122">
    <property type="term" value="P:negative regulation of transcription by RNA polymerase II"/>
    <property type="evidence" value="ECO:0007669"/>
    <property type="project" value="InterPro"/>
</dbReference>
<evidence type="ECO:0000313" key="9">
    <source>
        <dbReference type="EMBL" id="VDK41471.1"/>
    </source>
</evidence>